<feature type="transmembrane region" description="Helical" evidence="17">
    <location>
        <begin position="45"/>
        <end position="68"/>
    </location>
</feature>
<evidence type="ECO:0000259" key="18">
    <source>
        <dbReference type="PROSITE" id="PS50857"/>
    </source>
</evidence>
<dbReference type="GO" id="GO:0016491">
    <property type="term" value="F:oxidoreductase activity"/>
    <property type="evidence" value="ECO:0007669"/>
    <property type="project" value="InterPro"/>
</dbReference>
<accession>A0A1B1UE94</accession>
<evidence type="ECO:0000256" key="12">
    <source>
        <dbReference type="ARBA" id="ARBA00023136"/>
    </source>
</evidence>
<dbReference type="InterPro" id="IPR014222">
    <property type="entry name" value="Cyt_c_oxidase_su2"/>
</dbReference>
<comment type="catalytic activity">
    <reaction evidence="15">
        <text>4 Fe(II)-[cytochrome c] + O2 + 8 H(+)(in) = 4 Fe(III)-[cytochrome c] + 2 H2O + 4 H(+)(out)</text>
        <dbReference type="Rhea" id="RHEA:11436"/>
        <dbReference type="Rhea" id="RHEA-COMP:10350"/>
        <dbReference type="Rhea" id="RHEA-COMP:14399"/>
        <dbReference type="ChEBI" id="CHEBI:15377"/>
        <dbReference type="ChEBI" id="CHEBI:15378"/>
        <dbReference type="ChEBI" id="CHEBI:15379"/>
        <dbReference type="ChEBI" id="CHEBI:29033"/>
        <dbReference type="ChEBI" id="CHEBI:29034"/>
        <dbReference type="EC" id="7.1.1.9"/>
    </reaction>
</comment>
<dbReference type="OrthoDB" id="9781261at2"/>
<sequence length="334" mass="35895">MIPARPCWYLLGASMLLGGCTSDVQSVMNPGSLQAVQITELAWFLFGFGTFVLVLVIVTLLLAVRGSLRVRQALARESTVIWLGIAFPAVTLTVLLVYGVWVTRSHLNLPRGGNTVSIEVVGEQWWWRVTYPTPTGPQIAGANEIRIPVGSPVTLKLQAADVIHSFWVPSLGGKVDMIPGRTTQLQLTVDRPGVYRGQCAEYCGGAHALMTMDVIAMSSSDYAAWLERAATVPATPETEIGLHGRSIFLAAGCGACHTVRGTAAAGSVGPDLTHIGARRSVGVDTLPLTRENLMRFIVDGQHVKPGNLMPEFRVLQPQQLEALASYLLSLKAAD</sequence>
<dbReference type="GO" id="GO:0020037">
    <property type="term" value="F:heme binding"/>
    <property type="evidence" value="ECO:0007669"/>
    <property type="project" value="InterPro"/>
</dbReference>
<dbReference type="KEGG" id="bic:LMTR13_13700"/>
<dbReference type="SUPFAM" id="SSF46626">
    <property type="entry name" value="Cytochrome c"/>
    <property type="match status" value="1"/>
</dbReference>
<dbReference type="Gene3D" id="2.60.40.420">
    <property type="entry name" value="Cupredoxins - blue copper proteins"/>
    <property type="match status" value="1"/>
</dbReference>
<dbReference type="InterPro" id="IPR009056">
    <property type="entry name" value="Cyt_c-like_dom"/>
</dbReference>
<dbReference type="Pfam" id="PF00116">
    <property type="entry name" value="COX2"/>
    <property type="match status" value="1"/>
</dbReference>
<evidence type="ECO:0000256" key="7">
    <source>
        <dbReference type="ARBA" id="ARBA00022723"/>
    </source>
</evidence>
<organism evidence="20 21">
    <name type="scientific">Bradyrhizobium icense</name>
    <dbReference type="NCBI Taxonomy" id="1274631"/>
    <lineage>
        <taxon>Bacteria</taxon>
        <taxon>Pseudomonadati</taxon>
        <taxon>Pseudomonadota</taxon>
        <taxon>Alphaproteobacteria</taxon>
        <taxon>Hyphomicrobiales</taxon>
        <taxon>Nitrobacteraceae</taxon>
        <taxon>Bradyrhizobium</taxon>
    </lineage>
</organism>
<proteinExistence type="inferred from homology"/>
<feature type="transmembrane region" description="Helical" evidence="17">
    <location>
        <begin position="80"/>
        <end position="101"/>
    </location>
</feature>
<dbReference type="NCBIfam" id="TIGR02866">
    <property type="entry name" value="CoxB"/>
    <property type="match status" value="1"/>
</dbReference>
<keyword evidence="9 17" id="KW-1133">Transmembrane helix</keyword>
<evidence type="ECO:0000256" key="11">
    <source>
        <dbReference type="ARBA" id="ARBA00023008"/>
    </source>
</evidence>
<dbReference type="CDD" id="cd04213">
    <property type="entry name" value="CuRO_CcO_Caa3_II"/>
    <property type="match status" value="1"/>
</dbReference>
<dbReference type="Pfam" id="PF00034">
    <property type="entry name" value="Cytochrom_C"/>
    <property type="match status" value="1"/>
</dbReference>
<evidence type="ECO:0000256" key="4">
    <source>
        <dbReference type="ARBA" id="ARBA00022617"/>
    </source>
</evidence>
<dbReference type="PROSITE" id="PS51257">
    <property type="entry name" value="PROKAR_LIPOPROTEIN"/>
    <property type="match status" value="1"/>
</dbReference>
<evidence type="ECO:0000256" key="8">
    <source>
        <dbReference type="ARBA" id="ARBA00022982"/>
    </source>
</evidence>
<evidence type="ECO:0000259" key="19">
    <source>
        <dbReference type="PROSITE" id="PS51007"/>
    </source>
</evidence>
<dbReference type="InterPro" id="IPR045187">
    <property type="entry name" value="CcO_II"/>
</dbReference>
<dbReference type="EMBL" id="CP016428">
    <property type="protein sequence ID" value="ANW01074.1"/>
    <property type="molecule type" value="Genomic_DNA"/>
</dbReference>
<evidence type="ECO:0000256" key="17">
    <source>
        <dbReference type="SAM" id="Phobius"/>
    </source>
</evidence>
<keyword evidence="3" id="KW-0813">Transport</keyword>
<dbReference type="AlphaFoldDB" id="A0A1B1UE94"/>
<keyword evidence="12 17" id="KW-0472">Membrane</keyword>
<dbReference type="PANTHER" id="PTHR22888:SF9">
    <property type="entry name" value="CYTOCHROME C OXIDASE SUBUNIT 2"/>
    <property type="match status" value="1"/>
</dbReference>
<evidence type="ECO:0000256" key="3">
    <source>
        <dbReference type="ARBA" id="ARBA00022448"/>
    </source>
</evidence>
<dbReference type="InterPro" id="IPR036909">
    <property type="entry name" value="Cyt_c-like_dom_sf"/>
</dbReference>
<keyword evidence="21" id="KW-1185">Reference proteome</keyword>
<keyword evidence="8" id="KW-0249">Electron transport</keyword>
<comment type="subcellular location">
    <subcellularLocation>
        <location evidence="1">Membrane</location>
        <topology evidence="1">Multi-pass membrane protein</topology>
    </subcellularLocation>
</comment>
<comment type="similarity">
    <text evidence="2">Belongs to the cytochrome c oxidase subunit 2 family.</text>
</comment>
<dbReference type="InterPro" id="IPR002429">
    <property type="entry name" value="CcO_II-like_C"/>
</dbReference>
<dbReference type="STRING" id="1274631.LMTR13_13700"/>
<name>A0A1B1UE94_9BRAD</name>
<dbReference type="PROSITE" id="PS51007">
    <property type="entry name" value="CYTC"/>
    <property type="match status" value="1"/>
</dbReference>
<evidence type="ECO:0000256" key="13">
    <source>
        <dbReference type="ARBA" id="ARBA00024688"/>
    </source>
</evidence>
<dbReference type="PRINTS" id="PR01166">
    <property type="entry name" value="CYCOXIDASEII"/>
</dbReference>
<dbReference type="RefSeq" id="WP_065728343.1">
    <property type="nucleotide sequence ID" value="NZ_CP016428.1"/>
</dbReference>
<evidence type="ECO:0000256" key="2">
    <source>
        <dbReference type="ARBA" id="ARBA00007866"/>
    </source>
</evidence>
<evidence type="ECO:0000256" key="10">
    <source>
        <dbReference type="ARBA" id="ARBA00023004"/>
    </source>
</evidence>
<keyword evidence="7 16" id="KW-0479">Metal-binding</keyword>
<dbReference type="GO" id="GO:0016020">
    <property type="term" value="C:membrane"/>
    <property type="evidence" value="ECO:0007669"/>
    <property type="project" value="UniProtKB-SubCell"/>
</dbReference>
<evidence type="ECO:0000256" key="16">
    <source>
        <dbReference type="PROSITE-ProRule" id="PRU00433"/>
    </source>
</evidence>
<keyword evidence="5" id="KW-0679">Respiratory chain</keyword>
<dbReference type="PROSITE" id="PS00078">
    <property type="entry name" value="COX2"/>
    <property type="match status" value="1"/>
</dbReference>
<dbReference type="InterPro" id="IPR001505">
    <property type="entry name" value="Copper_CuA"/>
</dbReference>
<dbReference type="PROSITE" id="PS50857">
    <property type="entry name" value="COX2_CUA"/>
    <property type="match status" value="1"/>
</dbReference>
<keyword evidence="10 16" id="KW-0408">Iron</keyword>
<protein>
    <recommendedName>
        <fullName evidence="14">Cytochrome aa3 subunit 2</fullName>
    </recommendedName>
</protein>
<dbReference type="GO" id="GO:0004129">
    <property type="term" value="F:cytochrome-c oxidase activity"/>
    <property type="evidence" value="ECO:0007669"/>
    <property type="project" value="UniProtKB-EC"/>
</dbReference>
<feature type="domain" description="Cytochrome oxidase subunit II copper A binding" evidence="18">
    <location>
        <begin position="113"/>
        <end position="228"/>
    </location>
</feature>
<comment type="function">
    <text evidence="13">Subunits I and II form the functional core of the enzyme complex. Electrons originating in cytochrome c are transferred via heme a and Cu(A) to the binuclear center formed by heme a3 and Cu(B).</text>
</comment>
<gene>
    <name evidence="20" type="ORF">LMTR13_13700</name>
</gene>
<evidence type="ECO:0000313" key="21">
    <source>
        <dbReference type="Proteomes" id="UP000092839"/>
    </source>
</evidence>
<evidence type="ECO:0000256" key="15">
    <source>
        <dbReference type="ARBA" id="ARBA00047816"/>
    </source>
</evidence>
<keyword evidence="4 16" id="KW-0349">Heme</keyword>
<keyword evidence="11" id="KW-0186">Copper</keyword>
<reference evidence="20 21" key="1">
    <citation type="submission" date="2016-07" db="EMBL/GenBank/DDBJ databases">
        <title>Complete genome sequence of Bradyrhizobium icense LMTR 13T, a potential inoculant strain isolated from lima bean (Phaseolus lunatus) in Peru.</title>
        <authorList>
            <person name="Ormeno-Orrillo E."/>
            <person name="Duran D."/>
            <person name="Rogel M.A."/>
            <person name="Rey L."/>
            <person name="Imperial J."/>
            <person name="Ruiz-Argueso T."/>
            <person name="Martinez-Romero E."/>
        </authorList>
    </citation>
    <scope>NUCLEOTIDE SEQUENCE [LARGE SCALE GENOMIC DNA]</scope>
    <source>
        <strain evidence="20 21">LMTR 13</strain>
    </source>
</reference>
<dbReference type="PANTHER" id="PTHR22888">
    <property type="entry name" value="CYTOCHROME C OXIDASE, SUBUNIT II"/>
    <property type="match status" value="1"/>
</dbReference>
<dbReference type="GO" id="GO:0005507">
    <property type="term" value="F:copper ion binding"/>
    <property type="evidence" value="ECO:0007669"/>
    <property type="project" value="InterPro"/>
</dbReference>
<feature type="domain" description="Cytochrome c" evidence="19">
    <location>
        <begin position="239"/>
        <end position="331"/>
    </location>
</feature>
<dbReference type="InterPro" id="IPR034236">
    <property type="entry name" value="CuRO_CcO_Caa3_II"/>
</dbReference>
<evidence type="ECO:0000256" key="6">
    <source>
        <dbReference type="ARBA" id="ARBA00022692"/>
    </source>
</evidence>
<evidence type="ECO:0000256" key="5">
    <source>
        <dbReference type="ARBA" id="ARBA00022660"/>
    </source>
</evidence>
<evidence type="ECO:0000256" key="1">
    <source>
        <dbReference type="ARBA" id="ARBA00004141"/>
    </source>
</evidence>
<keyword evidence="6 17" id="KW-0812">Transmembrane</keyword>
<dbReference type="GO" id="GO:0042773">
    <property type="term" value="P:ATP synthesis coupled electron transport"/>
    <property type="evidence" value="ECO:0007669"/>
    <property type="project" value="TreeGrafter"/>
</dbReference>
<evidence type="ECO:0000256" key="14">
    <source>
        <dbReference type="ARBA" id="ARBA00031399"/>
    </source>
</evidence>
<evidence type="ECO:0000256" key="9">
    <source>
        <dbReference type="ARBA" id="ARBA00022989"/>
    </source>
</evidence>
<dbReference type="Proteomes" id="UP000092839">
    <property type="component" value="Chromosome"/>
</dbReference>
<dbReference type="SUPFAM" id="SSF49503">
    <property type="entry name" value="Cupredoxins"/>
    <property type="match status" value="1"/>
</dbReference>
<dbReference type="InterPro" id="IPR008972">
    <property type="entry name" value="Cupredoxin"/>
</dbReference>
<evidence type="ECO:0000313" key="20">
    <source>
        <dbReference type="EMBL" id="ANW01074.1"/>
    </source>
</evidence>